<gene>
    <name evidence="2" type="ORF">DMX07_23035</name>
</gene>
<evidence type="ECO:0008006" key="4">
    <source>
        <dbReference type="Google" id="ProtNLM"/>
    </source>
</evidence>
<dbReference type="AlphaFoldDB" id="A0A2V4HHT8"/>
<keyword evidence="1" id="KW-1133">Transmembrane helix</keyword>
<keyword evidence="1" id="KW-0812">Transmembrane</keyword>
<sequence length="146" mass="16019">MSTLMVASSSFYGAALLLVLFVGVVYCTRKQFMSYHSVALSRSWRDLDDAQRLLLLALIHLVGWGWMVIAFAGFALLLGAWYYQPAQPGLLMALQALITLGTAPVIRVSSGVRQRTGAAPPIYIGWIILCLSLAGFLLAWPLWSQS</sequence>
<comment type="caution">
    <text evidence="2">The sequence shown here is derived from an EMBL/GenBank/DDBJ whole genome shotgun (WGS) entry which is preliminary data.</text>
</comment>
<proteinExistence type="predicted"/>
<dbReference type="RefSeq" id="WP_110703844.1">
    <property type="nucleotide sequence ID" value="NZ_QJRO01000023.1"/>
</dbReference>
<keyword evidence="1" id="KW-0472">Membrane</keyword>
<organism evidence="2 3">
    <name type="scientific">Pseudomonas soli</name>
    <dbReference type="NCBI Taxonomy" id="1306993"/>
    <lineage>
        <taxon>Bacteria</taxon>
        <taxon>Pseudomonadati</taxon>
        <taxon>Pseudomonadota</taxon>
        <taxon>Gammaproteobacteria</taxon>
        <taxon>Pseudomonadales</taxon>
        <taxon>Pseudomonadaceae</taxon>
        <taxon>Pseudomonas</taxon>
    </lineage>
</organism>
<evidence type="ECO:0000313" key="3">
    <source>
        <dbReference type="Proteomes" id="UP000247620"/>
    </source>
</evidence>
<evidence type="ECO:0000313" key="2">
    <source>
        <dbReference type="EMBL" id="PYB75885.1"/>
    </source>
</evidence>
<feature type="transmembrane region" description="Helical" evidence="1">
    <location>
        <begin position="122"/>
        <end position="143"/>
    </location>
</feature>
<evidence type="ECO:0000256" key="1">
    <source>
        <dbReference type="SAM" id="Phobius"/>
    </source>
</evidence>
<accession>A0A2V4HHT8</accession>
<protein>
    <recommendedName>
        <fullName evidence="4">Integral membrane protein</fullName>
    </recommendedName>
</protein>
<dbReference type="Proteomes" id="UP000247620">
    <property type="component" value="Unassembled WGS sequence"/>
</dbReference>
<reference evidence="2 3" key="1">
    <citation type="submission" date="2018-06" db="EMBL/GenBank/DDBJ databases">
        <title>Pseudomonas diversity within urban Lake Michigan freshwaters.</title>
        <authorList>
            <person name="Batrich M."/>
            <person name="Hatzopoulos T."/>
            <person name="Putonti C."/>
        </authorList>
    </citation>
    <scope>NUCLEOTIDE SEQUENCE [LARGE SCALE GENOMIC DNA]</scope>
    <source>
        <strain evidence="2 3">LBp-160603</strain>
    </source>
</reference>
<feature type="transmembrane region" description="Helical" evidence="1">
    <location>
        <begin position="89"/>
        <end position="110"/>
    </location>
</feature>
<feature type="transmembrane region" description="Helical" evidence="1">
    <location>
        <begin position="53"/>
        <end position="83"/>
    </location>
</feature>
<dbReference type="EMBL" id="QJRO01000023">
    <property type="protein sequence ID" value="PYB75885.1"/>
    <property type="molecule type" value="Genomic_DNA"/>
</dbReference>
<name>A0A2V4HHT8_9PSED</name>
<feature type="transmembrane region" description="Helical" evidence="1">
    <location>
        <begin position="6"/>
        <end position="27"/>
    </location>
</feature>